<gene>
    <name evidence="2" type="ORF">GCM10022395_36520</name>
</gene>
<evidence type="ECO:0000259" key="1">
    <source>
        <dbReference type="PROSITE" id="PS50093"/>
    </source>
</evidence>
<dbReference type="Pfam" id="PF18911">
    <property type="entry name" value="PKD_4"/>
    <property type="match status" value="1"/>
</dbReference>
<dbReference type="SUPFAM" id="SSF49299">
    <property type="entry name" value="PKD domain"/>
    <property type="match status" value="1"/>
</dbReference>
<name>A0ABP6YM29_9FLAO</name>
<proteinExistence type="predicted"/>
<dbReference type="InterPro" id="IPR013783">
    <property type="entry name" value="Ig-like_fold"/>
</dbReference>
<dbReference type="InterPro" id="IPR000601">
    <property type="entry name" value="PKD_dom"/>
</dbReference>
<dbReference type="Pfam" id="PF13585">
    <property type="entry name" value="CHU_C"/>
    <property type="match status" value="1"/>
</dbReference>
<dbReference type="Proteomes" id="UP001500954">
    <property type="component" value="Unassembled WGS sequence"/>
</dbReference>
<dbReference type="Gene3D" id="2.60.40.10">
    <property type="entry name" value="Immunoglobulins"/>
    <property type="match status" value="1"/>
</dbReference>
<reference evidence="3" key="1">
    <citation type="journal article" date="2019" name="Int. J. Syst. Evol. Microbiol.">
        <title>The Global Catalogue of Microorganisms (GCM) 10K type strain sequencing project: providing services to taxonomists for standard genome sequencing and annotation.</title>
        <authorList>
            <consortium name="The Broad Institute Genomics Platform"/>
            <consortium name="The Broad Institute Genome Sequencing Center for Infectious Disease"/>
            <person name="Wu L."/>
            <person name="Ma J."/>
        </authorList>
    </citation>
    <scope>NUCLEOTIDE SEQUENCE [LARGE SCALE GENOMIC DNA]</scope>
    <source>
        <strain evidence="3">JCM 17111</strain>
    </source>
</reference>
<comment type="caution">
    <text evidence="2">The sequence shown here is derived from an EMBL/GenBank/DDBJ whole genome shotgun (WGS) entry which is preliminary data.</text>
</comment>
<dbReference type="InterPro" id="IPR026341">
    <property type="entry name" value="T9SS_type_B"/>
</dbReference>
<dbReference type="EMBL" id="BAABCY010000104">
    <property type="protein sequence ID" value="GAA3585179.1"/>
    <property type="molecule type" value="Genomic_DNA"/>
</dbReference>
<dbReference type="InterPro" id="IPR035986">
    <property type="entry name" value="PKD_dom_sf"/>
</dbReference>
<accession>A0ABP6YM29</accession>
<dbReference type="CDD" id="cd00146">
    <property type="entry name" value="PKD"/>
    <property type="match status" value="1"/>
</dbReference>
<protein>
    <recommendedName>
        <fullName evidence="1">PKD domain-containing protein</fullName>
    </recommendedName>
</protein>
<dbReference type="PROSITE" id="PS50093">
    <property type="entry name" value="PKD"/>
    <property type="match status" value="1"/>
</dbReference>
<sequence>MLSISFLQAQITLTHNVGTTPIGTDMYSCERDEGWSRVFRLSDFDIAANEQFVIKSGQVALSKSNSGAFLQFNVYSIDDNFPVFFHSLYPRTLLGSRGIGQAPNISGAPEIVQVEFEEPIIVPAGVERILVSVKKIEDFYNPESAQVFIAGTEEDTGVSWYEGCEDNYSLTPTTDLTIPVPEANFYINVTGEVFSVKTSGATTRLSHNVCDDIIETNIHSCTSSYIYWARAFTLEEFGISANEEYVVTSGQVGINKTGWLPEIRFNIYKIDDNFPASFSETDLIGSSQYQQLSPNIDRTSQIIQVDFETPIVIPADVGRILVEVHKGIVYGDGVAFIAGSVHDNGVSWQRGCTNVAGGTTFDYNEYVSTADFGRPDANFYINVTGNVNHVTNNFEMNISNICSEFLKEFSVEQKENVASVVWDFGDPNSGVNNTSTDMSPFHDFSADGTYTITATVTGNDASVEVLTETIDVKEPPTAYGIDNVYACEDVEGTGFSSSFDVSGIYDQVLGGQTGKIVKFVDGAGNEYNVLPSPFANSIKDRETITVRVSHQDNPCCYSETTFDLIVNPMPDLNDLDDLYECDDNYDGVTQFNLLKVKHDILGGATNLQVVFFYEDGQSISDANLQAVENKKVDIEELKVVVTNTDTGCSAESTFSIIVDFKPRAFDLTDLLGCDDNNDGISEYFNTSNIETEVMGNQSGMEISYFDASGGPLPSPLPNPFKNTEPFQQVITVRVKSPVTECYAETTLVLRTSDRPQIYTPQDIYECDEGEGFAGFDLSGVENTITGGQSDMNVFYYDDAGNDITNEISANYQNTEPWVQTIHVKVENALSPLCVSETRFNLIVNALPEVNLASDYFLCNLEPSLYLSVEDGFGAYAWQFQDGSIISNSFEATLFEAGHYSLTVGRTENALYCEDTFHFELVRSVLPKITEVTYQELSDNNFITIIANGDGDFEYSIDGINYQDSNTFEDVLGGVYTVYVRDKLGCGDDSQNVTLIDYPKFFTPNGDGVNDYWQVRGITDYPDAEIYIYDRYGKLLKQLSPQVKGWDGTYGGENMANSDYWFVVNLHEGPNFTGHFSLKR</sequence>
<keyword evidence="3" id="KW-1185">Reference proteome</keyword>
<organism evidence="2 3">
    <name type="scientific">Snuella lapsa</name>
    <dbReference type="NCBI Taxonomy" id="870481"/>
    <lineage>
        <taxon>Bacteria</taxon>
        <taxon>Pseudomonadati</taxon>
        <taxon>Bacteroidota</taxon>
        <taxon>Flavobacteriia</taxon>
        <taxon>Flavobacteriales</taxon>
        <taxon>Flavobacteriaceae</taxon>
        <taxon>Snuella</taxon>
    </lineage>
</organism>
<dbReference type="NCBIfam" id="TIGR04131">
    <property type="entry name" value="Bac_Flav_CTERM"/>
    <property type="match status" value="1"/>
</dbReference>
<evidence type="ECO:0000313" key="2">
    <source>
        <dbReference type="EMBL" id="GAA3585179.1"/>
    </source>
</evidence>
<evidence type="ECO:0000313" key="3">
    <source>
        <dbReference type="Proteomes" id="UP001500954"/>
    </source>
</evidence>
<feature type="domain" description="PKD" evidence="1">
    <location>
        <begin position="409"/>
        <end position="479"/>
    </location>
</feature>